<dbReference type="EMBL" id="JAZGQO010000003">
    <property type="protein sequence ID" value="KAK6188556.1"/>
    <property type="molecule type" value="Genomic_DNA"/>
</dbReference>
<evidence type="ECO:0000256" key="1">
    <source>
        <dbReference type="SAM" id="MobiDB-lite"/>
    </source>
</evidence>
<evidence type="ECO:0000259" key="2">
    <source>
        <dbReference type="Pfam" id="PF25273"/>
    </source>
</evidence>
<feature type="compositionally biased region" description="Acidic residues" evidence="1">
    <location>
        <begin position="254"/>
        <end position="263"/>
    </location>
</feature>
<name>A0AAN8K9D6_PATCE</name>
<feature type="compositionally biased region" description="Basic and acidic residues" evidence="1">
    <location>
        <begin position="209"/>
        <end position="253"/>
    </location>
</feature>
<reference evidence="3 4" key="1">
    <citation type="submission" date="2024-01" db="EMBL/GenBank/DDBJ databases">
        <title>The genome of the rayed Mediterranean limpet Patella caerulea (Linnaeus, 1758).</title>
        <authorList>
            <person name="Anh-Thu Weber A."/>
            <person name="Halstead-Nussloch G."/>
        </authorList>
    </citation>
    <scope>NUCLEOTIDE SEQUENCE [LARGE SCALE GENOMIC DNA]</scope>
    <source>
        <strain evidence="3">AATW-2023a</strain>
        <tissue evidence="3">Whole specimen</tissue>
    </source>
</reference>
<dbReference type="PANTHER" id="PTHR10773:SF19">
    <property type="match status" value="1"/>
</dbReference>
<gene>
    <name evidence="3" type="ORF">SNE40_004711</name>
</gene>
<dbReference type="InterPro" id="IPR057191">
    <property type="entry name" value="DUF7869"/>
</dbReference>
<feature type="region of interest" description="Disordered" evidence="1">
    <location>
        <begin position="573"/>
        <end position="595"/>
    </location>
</feature>
<feature type="compositionally biased region" description="Basic and acidic residues" evidence="1">
    <location>
        <begin position="283"/>
        <end position="293"/>
    </location>
</feature>
<feature type="region of interest" description="Disordered" evidence="1">
    <location>
        <begin position="134"/>
        <end position="312"/>
    </location>
</feature>
<feature type="region of interest" description="Disordered" evidence="1">
    <location>
        <begin position="31"/>
        <end position="50"/>
    </location>
</feature>
<keyword evidence="4" id="KW-1185">Reference proteome</keyword>
<dbReference type="AlphaFoldDB" id="A0AAN8K9D6"/>
<dbReference type="PANTHER" id="PTHR10773">
    <property type="entry name" value="DNA-DIRECTED RNA POLYMERASES I, II, AND III SUBUNIT RPABC2"/>
    <property type="match status" value="1"/>
</dbReference>
<evidence type="ECO:0000313" key="4">
    <source>
        <dbReference type="Proteomes" id="UP001347796"/>
    </source>
</evidence>
<sequence>MIRNKRFYGKFCSRGQRLVQLALHKSAQIAQIPKTKPPSSEKTDEDSTKLIPDRTVSSLEESNDPIFNELDDGAVALIEQSLPENDDIQQIYLLADALFRNDKEVFVLNDTDTDVLASTVPSVLEKLVAQFGEQGSGNFEQGEGDRDEKSSEQTCGYSELSDGNLDQRYSDGEDERGGVARKESDMHCEQRNEFVEHIAGESEEVGTGGDRRGDVRQKRNFKKLESADDQRGDNSYRVKRDKEEELKGQHNETDDVAYGDESDEYGKDSGTDGEQGTEEDEDGGHSDDERHQEQMNQDLNNDENPTQKRKGIVDRDNWKTIKNKRLRMEGKHYSGYKKNDETGKYEYTEREERKLGKRCDHNLDHCKMKKCCTVSDEDRQNLFDEFWKTMDWGQRKVYIASLVTYYHVPHRGRRTGTFKYNLRVNDARINVCKNMFLNTFGLKEWSVRNWVLCAKDKNGLHESYSYRKRKGDTPTANKTKISIAREFLKSLSKLPSHYSRSDSSKHYLETTIDTKRKLYEVFQNYCDSKGYLKVSIQMLSKVMNEENIAITKPKKDECNVCCSYKHNTISDEEHSLHIQRKEEAKEEKKKDKEEAQTADSDIVVLTMDLQVDLLSPRTFANASYYKTKLSCHNFTTYNLGTREVYCYFWHEGQGEVTGNNFASCIVDQVQNIISQNVEKSPKTIILYSDGCCYQNRNFVLANALLDLSVSTGVTIIQKFLEKGHTWMEVDSVHSAIENKLRNREVYWPAEYVNIFRSARRESQYKIKYVDHTFFKNYSQLSYLSSIRPSNSVGDHDVTDICALKYSPDLKVEFKLLFSEEWQLLTRRPKARNNQFVTPLYRHPLPIKKSKWQHLQELKKVLPREYHHFYDSLPYVHQE</sequence>
<comment type="caution">
    <text evidence="3">The sequence shown here is derived from an EMBL/GenBank/DDBJ whole genome shotgun (WGS) entry which is preliminary data.</text>
</comment>
<protein>
    <recommendedName>
        <fullName evidence="2">DUF7869 domain-containing protein</fullName>
    </recommendedName>
</protein>
<proteinExistence type="predicted"/>
<feature type="compositionally biased region" description="Basic and acidic residues" evidence="1">
    <location>
        <begin position="39"/>
        <end position="50"/>
    </location>
</feature>
<organism evidence="3 4">
    <name type="scientific">Patella caerulea</name>
    <name type="common">Rayed Mediterranean limpet</name>
    <dbReference type="NCBI Taxonomy" id="87958"/>
    <lineage>
        <taxon>Eukaryota</taxon>
        <taxon>Metazoa</taxon>
        <taxon>Spiralia</taxon>
        <taxon>Lophotrochozoa</taxon>
        <taxon>Mollusca</taxon>
        <taxon>Gastropoda</taxon>
        <taxon>Patellogastropoda</taxon>
        <taxon>Patelloidea</taxon>
        <taxon>Patellidae</taxon>
        <taxon>Patella</taxon>
    </lineage>
</organism>
<feature type="compositionally biased region" description="Basic and acidic residues" evidence="1">
    <location>
        <begin position="168"/>
        <end position="200"/>
    </location>
</feature>
<feature type="domain" description="DUF7869" evidence="2">
    <location>
        <begin position="629"/>
        <end position="760"/>
    </location>
</feature>
<accession>A0AAN8K9D6</accession>
<evidence type="ECO:0000313" key="3">
    <source>
        <dbReference type="EMBL" id="KAK6188556.1"/>
    </source>
</evidence>
<dbReference type="Proteomes" id="UP001347796">
    <property type="component" value="Unassembled WGS sequence"/>
</dbReference>
<dbReference type="Pfam" id="PF25273">
    <property type="entry name" value="DUF7869"/>
    <property type="match status" value="1"/>
</dbReference>
<feature type="compositionally biased region" description="Polar residues" evidence="1">
    <location>
        <begin position="294"/>
        <end position="304"/>
    </location>
</feature>